<dbReference type="Proteomes" id="UP000801492">
    <property type="component" value="Unassembled WGS sequence"/>
</dbReference>
<feature type="signal peptide" evidence="1">
    <location>
        <begin position="1"/>
        <end position="20"/>
    </location>
</feature>
<evidence type="ECO:0000313" key="3">
    <source>
        <dbReference type="Proteomes" id="UP000801492"/>
    </source>
</evidence>
<proteinExistence type="predicted"/>
<protein>
    <submittedName>
        <fullName evidence="2">Uncharacterized protein</fullName>
    </submittedName>
</protein>
<reference evidence="2" key="1">
    <citation type="submission" date="2019-08" db="EMBL/GenBank/DDBJ databases">
        <title>The genome of the North American firefly Photinus pyralis.</title>
        <authorList>
            <consortium name="Photinus pyralis genome working group"/>
            <person name="Fallon T.R."/>
            <person name="Sander Lower S.E."/>
            <person name="Weng J.-K."/>
        </authorList>
    </citation>
    <scope>NUCLEOTIDE SEQUENCE</scope>
    <source>
        <strain evidence="2">TRF0915ILg1</strain>
        <tissue evidence="2">Whole body</tissue>
    </source>
</reference>
<evidence type="ECO:0000256" key="1">
    <source>
        <dbReference type="SAM" id="SignalP"/>
    </source>
</evidence>
<keyword evidence="1" id="KW-0732">Signal</keyword>
<accession>A0A8K0CFG3</accession>
<gene>
    <name evidence="2" type="ORF">ILUMI_21923</name>
</gene>
<dbReference type="OrthoDB" id="6678594at2759"/>
<keyword evidence="3" id="KW-1185">Reference proteome</keyword>
<dbReference type="EMBL" id="VTPC01090207">
    <property type="protein sequence ID" value="KAF2884231.1"/>
    <property type="molecule type" value="Genomic_DNA"/>
</dbReference>
<comment type="caution">
    <text evidence="2">The sequence shown here is derived from an EMBL/GenBank/DDBJ whole genome shotgun (WGS) entry which is preliminary data.</text>
</comment>
<name>A0A8K0CFG3_IGNLU</name>
<feature type="chain" id="PRO_5035451656" evidence="1">
    <location>
        <begin position="21"/>
        <end position="260"/>
    </location>
</feature>
<evidence type="ECO:0000313" key="2">
    <source>
        <dbReference type="EMBL" id="KAF2884231.1"/>
    </source>
</evidence>
<dbReference type="AlphaFoldDB" id="A0A8K0CFG3"/>
<organism evidence="2 3">
    <name type="scientific">Ignelater luminosus</name>
    <name type="common">Cucubano</name>
    <name type="synonym">Pyrophorus luminosus</name>
    <dbReference type="NCBI Taxonomy" id="2038154"/>
    <lineage>
        <taxon>Eukaryota</taxon>
        <taxon>Metazoa</taxon>
        <taxon>Ecdysozoa</taxon>
        <taxon>Arthropoda</taxon>
        <taxon>Hexapoda</taxon>
        <taxon>Insecta</taxon>
        <taxon>Pterygota</taxon>
        <taxon>Neoptera</taxon>
        <taxon>Endopterygota</taxon>
        <taxon>Coleoptera</taxon>
        <taxon>Polyphaga</taxon>
        <taxon>Elateriformia</taxon>
        <taxon>Elateroidea</taxon>
        <taxon>Elateridae</taxon>
        <taxon>Agrypninae</taxon>
        <taxon>Pyrophorini</taxon>
        <taxon>Ignelater</taxon>
    </lineage>
</organism>
<sequence>MSSYILLVAVGVVCFFQVNGQIYADPRFEQQFYVEQYDDQDPHVRDYIIDEQPHIRARRQLFGGVNQFPGGRTQSVGYQAGPAWGSISQSSNDRGFSSPITYSAGAGHVSPAGHGISGRIDTQPGIGSHASARGQLGILNTPNHQVTGWAQHDRNFDKNFGRVGPETNSAGLNYLNKNNGGGAFISGSHTPGRPNTGVVAGAFISGSHTPGSPNTGVVGGNIPLATGNGGRTRLEAIGQTSFGQGMKPQHEVGVQFTHNF</sequence>